<keyword evidence="2" id="KW-1185">Reference proteome</keyword>
<proteinExistence type="predicted"/>
<evidence type="ECO:0000313" key="1">
    <source>
        <dbReference type="EMBL" id="MBE1579187.1"/>
    </source>
</evidence>
<dbReference type="RefSeq" id="WP_225950756.1">
    <property type="nucleotide sequence ID" value="NZ_JADBEJ010000005.1"/>
</dbReference>
<reference evidence="1 2" key="1">
    <citation type="submission" date="2020-10" db="EMBL/GenBank/DDBJ databases">
        <title>Sequencing the genomes of 1000 actinobacteria strains.</title>
        <authorList>
            <person name="Klenk H.-P."/>
        </authorList>
    </citation>
    <scope>NUCLEOTIDE SEQUENCE [LARGE SCALE GENOMIC DNA]</scope>
    <source>
        <strain evidence="1 2">DSM 46661</strain>
    </source>
</reference>
<comment type="caution">
    <text evidence="1">The sequence shown here is derived from an EMBL/GenBank/DDBJ whole genome shotgun (WGS) entry which is preliminary data.</text>
</comment>
<gene>
    <name evidence="1" type="ORF">H4W30_006247</name>
</gene>
<dbReference type="EMBL" id="JADBEJ010000005">
    <property type="protein sequence ID" value="MBE1579187.1"/>
    <property type="molecule type" value="Genomic_DNA"/>
</dbReference>
<organism evidence="1 2">
    <name type="scientific">Amycolatopsis roodepoortensis</name>
    <dbReference type="NCBI Taxonomy" id="700274"/>
    <lineage>
        <taxon>Bacteria</taxon>
        <taxon>Bacillati</taxon>
        <taxon>Actinomycetota</taxon>
        <taxon>Actinomycetes</taxon>
        <taxon>Pseudonocardiales</taxon>
        <taxon>Pseudonocardiaceae</taxon>
        <taxon>Amycolatopsis</taxon>
    </lineage>
</organism>
<accession>A0ABR9LF76</accession>
<sequence>MGSPEAGAYVTVAAAKGDPEQRIAVDTDLGTTGKLTLTAWNAKLKN</sequence>
<protein>
    <submittedName>
        <fullName evidence="1">Uncharacterized protein</fullName>
    </submittedName>
</protein>
<dbReference type="Proteomes" id="UP000656548">
    <property type="component" value="Unassembled WGS sequence"/>
</dbReference>
<name>A0ABR9LF76_9PSEU</name>
<evidence type="ECO:0000313" key="2">
    <source>
        <dbReference type="Proteomes" id="UP000656548"/>
    </source>
</evidence>